<dbReference type="EMBL" id="JBHRVV010000001">
    <property type="protein sequence ID" value="MFC3459337.1"/>
    <property type="molecule type" value="Genomic_DNA"/>
</dbReference>
<dbReference type="Proteomes" id="UP001595665">
    <property type="component" value="Unassembled WGS sequence"/>
</dbReference>
<dbReference type="GO" id="GO:0016787">
    <property type="term" value="F:hydrolase activity"/>
    <property type="evidence" value="ECO:0007669"/>
    <property type="project" value="UniProtKB-KW"/>
</dbReference>
<dbReference type="InterPro" id="IPR029058">
    <property type="entry name" value="AB_hydrolase_fold"/>
</dbReference>
<dbReference type="RefSeq" id="WP_379735873.1">
    <property type="nucleotide sequence ID" value="NZ_JBHRVV010000001.1"/>
</dbReference>
<organism evidence="2 3">
    <name type="scientific">Massilia haematophila</name>
    <dbReference type="NCBI Taxonomy" id="457923"/>
    <lineage>
        <taxon>Bacteria</taxon>
        <taxon>Pseudomonadati</taxon>
        <taxon>Pseudomonadota</taxon>
        <taxon>Betaproteobacteria</taxon>
        <taxon>Burkholderiales</taxon>
        <taxon>Oxalobacteraceae</taxon>
        <taxon>Telluria group</taxon>
        <taxon>Massilia</taxon>
    </lineage>
</organism>
<gene>
    <name evidence="2" type="ORF">ACFOPH_13950</name>
</gene>
<dbReference type="Pfam" id="PF00756">
    <property type="entry name" value="Esterase"/>
    <property type="match status" value="1"/>
</dbReference>
<keyword evidence="1" id="KW-0732">Signal</keyword>
<feature type="signal peptide" evidence="1">
    <location>
        <begin position="1"/>
        <end position="27"/>
    </location>
</feature>
<dbReference type="InterPro" id="IPR050583">
    <property type="entry name" value="Mycobacterial_A85_antigen"/>
</dbReference>
<dbReference type="PANTHER" id="PTHR48098:SF6">
    <property type="entry name" value="FERRI-BACILLIBACTIN ESTERASE BESA"/>
    <property type="match status" value="1"/>
</dbReference>
<evidence type="ECO:0000313" key="2">
    <source>
        <dbReference type="EMBL" id="MFC3459337.1"/>
    </source>
</evidence>
<dbReference type="SUPFAM" id="SSF53474">
    <property type="entry name" value="alpha/beta-Hydrolases"/>
    <property type="match status" value="1"/>
</dbReference>
<comment type="caution">
    <text evidence="2">The sequence shown here is derived from an EMBL/GenBank/DDBJ whole genome shotgun (WGS) entry which is preliminary data.</text>
</comment>
<protein>
    <submittedName>
        <fullName evidence="2">Alpha/beta hydrolase</fullName>
    </submittedName>
</protein>
<evidence type="ECO:0000256" key="1">
    <source>
        <dbReference type="SAM" id="SignalP"/>
    </source>
</evidence>
<dbReference type="InterPro" id="IPR000801">
    <property type="entry name" value="Esterase-like"/>
</dbReference>
<accession>A0ABV7PNL6</accession>
<name>A0ABV7PNL6_9BURK</name>
<keyword evidence="3" id="KW-1185">Reference proteome</keyword>
<sequence length="321" mass="35271">MKPFAQACLCLSIAASAALSAALPAQAAPPAAPTLAQVAVGKLERLALPPSKFIAPRPVEVWLPDGYADKARAGKRFQVLYMHDGQMLFDARTTWNGTAWGVQDTLARLMREGKVDDTIVVGVFNIEQNRYFEYFPQKFLDEMAPEARAVFQREGLKSAPKADDYLRFLVQELKPFIDANYATRRDAAGTFVMGSSMGGLISVYAMSEYPQVFGGAAGLSTHWPGIGKPNAALPLAAFNYLNRKLPAPQGHKLYQDHGGVGLDALYGPYQVFVDQIARDRGYNKTNYLSKVFPEDDHNEKAWAARLEAPLVFLLGGNRPSR</sequence>
<evidence type="ECO:0000313" key="3">
    <source>
        <dbReference type="Proteomes" id="UP001595665"/>
    </source>
</evidence>
<proteinExistence type="predicted"/>
<feature type="chain" id="PRO_5045140979" evidence="1">
    <location>
        <begin position="28"/>
        <end position="321"/>
    </location>
</feature>
<dbReference type="Gene3D" id="3.40.50.1820">
    <property type="entry name" value="alpha/beta hydrolase"/>
    <property type="match status" value="1"/>
</dbReference>
<keyword evidence="2" id="KW-0378">Hydrolase</keyword>
<reference evidence="3" key="1">
    <citation type="journal article" date="2019" name="Int. J. Syst. Evol. Microbiol.">
        <title>The Global Catalogue of Microorganisms (GCM) 10K type strain sequencing project: providing services to taxonomists for standard genome sequencing and annotation.</title>
        <authorList>
            <consortium name="The Broad Institute Genomics Platform"/>
            <consortium name="The Broad Institute Genome Sequencing Center for Infectious Disease"/>
            <person name="Wu L."/>
            <person name="Ma J."/>
        </authorList>
    </citation>
    <scope>NUCLEOTIDE SEQUENCE [LARGE SCALE GENOMIC DNA]</scope>
    <source>
        <strain evidence="3">CCM 7480</strain>
    </source>
</reference>
<dbReference type="PANTHER" id="PTHR48098">
    <property type="entry name" value="ENTEROCHELIN ESTERASE-RELATED"/>
    <property type="match status" value="1"/>
</dbReference>